<evidence type="ECO:0000256" key="2">
    <source>
        <dbReference type="ARBA" id="ARBA00022598"/>
    </source>
</evidence>
<dbReference type="Pfam" id="PF00501">
    <property type="entry name" value="AMP-binding"/>
    <property type="match status" value="1"/>
</dbReference>
<keyword evidence="4" id="KW-0067">ATP-binding</keyword>
<feature type="domain" description="AMP-binding enzyme C-terminal" evidence="6">
    <location>
        <begin position="532"/>
        <end position="607"/>
    </location>
</feature>
<dbReference type="InterPro" id="IPR045851">
    <property type="entry name" value="AMP-bd_C_sf"/>
</dbReference>
<dbReference type="InterPro" id="IPR020845">
    <property type="entry name" value="AMP-binding_CS"/>
</dbReference>
<dbReference type="SUPFAM" id="SSF56801">
    <property type="entry name" value="Acetyl-CoA synthetase-like"/>
    <property type="match status" value="1"/>
</dbReference>
<keyword evidence="2 7" id="KW-0436">Ligase</keyword>
<sequence>MILCPVAPDVRETTEIGRYLKWLEDRGHAFEGYADLHRWSVTDLDGFWSSIKDFFGVRFPTPATAVVPDRRMPGTEWFPGATLNYAEHALSHRPDDEVAIIAYSQTRDRGELTWGQLRDQVARARAGLARLGVGRGDRVVAYLPNIPEAVVAYLAVASLGAIWASCAPEFGARSVVDRFGQIEPRVLLTVAGYRYGAKDVDRRAEVDAIRAGLPTVEHVVHVPYGGHELRRTQEITDVLGWSDLLAESAPGFEPVGFAHPLCVLFSSGTTGKPKAIVHGHGGILLEHLKNHGLSWDLRPGDRILWFSTTAWMMWNALVSGLLTGASIVLVDGNPLYPDLAWQWRLAAETRATLMGASPGFLMACRKAGLDPAAEFDLSALRQLGAAGSPLPAEGFHWVRERFPGVLLNVGSGGTDVCSGIVQGSPLQPVRAGEISGPCLGVDAKAFDEHGASVVGELGELVITAPMPSMPVGFWGDSGERYRETYFSTYPGVWRHGDWIRFTPEGSCVIAGRSDATLNRGGVRLGTAEFYAVVEELPEIEDSLVVHLEDPAGGNGDLRLFVVLRDGAELDDVVRGKIAAALRGALSPRHVPDAITAVPAIPRNRTGKKLELPVKKLLRGAPVDEVVGRDVLADAASLDPFVALAGGPA</sequence>
<dbReference type="InterPro" id="IPR000873">
    <property type="entry name" value="AMP-dep_synth/lig_dom"/>
</dbReference>
<dbReference type="OrthoDB" id="9803968at2"/>
<dbReference type="EMBL" id="NMUL01000058">
    <property type="protein sequence ID" value="OXM60567.1"/>
    <property type="molecule type" value="Genomic_DNA"/>
</dbReference>
<dbReference type="NCBIfam" id="TIGR01217">
    <property type="entry name" value="ac_ac_CoA_syn"/>
    <property type="match status" value="1"/>
</dbReference>
<gene>
    <name evidence="7" type="ORF">CF165_41785</name>
</gene>
<dbReference type="Gene3D" id="3.30.300.30">
    <property type="match status" value="1"/>
</dbReference>
<protein>
    <submittedName>
        <fullName evidence="7">Acetoacetate--CoA ligase</fullName>
    </submittedName>
</protein>
<dbReference type="InterPro" id="IPR005914">
    <property type="entry name" value="Acac_CoA_synth"/>
</dbReference>
<proteinExistence type="inferred from homology"/>
<dbReference type="GO" id="GO:0030729">
    <property type="term" value="F:acetoacetate-CoA ligase activity"/>
    <property type="evidence" value="ECO:0007669"/>
    <property type="project" value="InterPro"/>
</dbReference>
<dbReference type="Pfam" id="PF13193">
    <property type="entry name" value="AMP-binding_C"/>
    <property type="match status" value="1"/>
</dbReference>
<dbReference type="GO" id="GO:0006629">
    <property type="term" value="P:lipid metabolic process"/>
    <property type="evidence" value="ECO:0007669"/>
    <property type="project" value="InterPro"/>
</dbReference>
<dbReference type="PANTHER" id="PTHR42921:SF1">
    <property type="entry name" value="ACETOACETYL-COA SYNTHETASE"/>
    <property type="match status" value="1"/>
</dbReference>
<evidence type="ECO:0000313" key="7">
    <source>
        <dbReference type="EMBL" id="OXM60567.1"/>
    </source>
</evidence>
<comment type="similarity">
    <text evidence="1">Belongs to the ATP-dependent AMP-binding enzyme family.</text>
</comment>
<dbReference type="NCBIfam" id="NF002937">
    <property type="entry name" value="PRK03584.1"/>
    <property type="match status" value="1"/>
</dbReference>
<name>A0A229SNH0_9PSEU</name>
<reference evidence="8" key="1">
    <citation type="submission" date="2017-07" db="EMBL/GenBank/DDBJ databases">
        <title>Comparative genome mining reveals phylogenetic distribution patterns of secondary metabolites in Amycolatopsis.</title>
        <authorList>
            <person name="Adamek M."/>
            <person name="Alanjary M."/>
            <person name="Sales-Ortells H."/>
            <person name="Goodfellow M."/>
            <person name="Bull A.T."/>
            <person name="Kalinowski J."/>
            <person name="Ziemert N."/>
        </authorList>
    </citation>
    <scope>NUCLEOTIDE SEQUENCE [LARGE SCALE GENOMIC DNA]</scope>
    <source>
        <strain evidence="8">H5</strain>
    </source>
</reference>
<evidence type="ECO:0000256" key="1">
    <source>
        <dbReference type="ARBA" id="ARBA00006432"/>
    </source>
</evidence>
<feature type="domain" description="AMP-dependent synthetase/ligase" evidence="5">
    <location>
        <begin position="88"/>
        <end position="465"/>
    </location>
</feature>
<dbReference type="Proteomes" id="UP000215199">
    <property type="component" value="Unassembled WGS sequence"/>
</dbReference>
<organism evidence="7 8">
    <name type="scientific">Amycolatopsis vastitatis</name>
    <dbReference type="NCBI Taxonomy" id="1905142"/>
    <lineage>
        <taxon>Bacteria</taxon>
        <taxon>Bacillati</taxon>
        <taxon>Actinomycetota</taxon>
        <taxon>Actinomycetes</taxon>
        <taxon>Pseudonocardiales</taxon>
        <taxon>Pseudonocardiaceae</taxon>
        <taxon>Amycolatopsis</taxon>
    </lineage>
</organism>
<evidence type="ECO:0000259" key="6">
    <source>
        <dbReference type="Pfam" id="PF13193"/>
    </source>
</evidence>
<evidence type="ECO:0000313" key="8">
    <source>
        <dbReference type="Proteomes" id="UP000215199"/>
    </source>
</evidence>
<dbReference type="AlphaFoldDB" id="A0A229SNH0"/>
<dbReference type="PROSITE" id="PS00455">
    <property type="entry name" value="AMP_BINDING"/>
    <property type="match status" value="1"/>
</dbReference>
<dbReference type="InterPro" id="IPR042099">
    <property type="entry name" value="ANL_N_sf"/>
</dbReference>
<dbReference type="RefSeq" id="WP_093953121.1">
    <property type="nucleotide sequence ID" value="NZ_NMUL01000058.1"/>
</dbReference>
<dbReference type="CDD" id="cd05943">
    <property type="entry name" value="AACS"/>
    <property type="match status" value="1"/>
</dbReference>
<evidence type="ECO:0000256" key="4">
    <source>
        <dbReference type="ARBA" id="ARBA00022840"/>
    </source>
</evidence>
<dbReference type="InterPro" id="IPR025110">
    <property type="entry name" value="AMP-bd_C"/>
</dbReference>
<dbReference type="GO" id="GO:0005524">
    <property type="term" value="F:ATP binding"/>
    <property type="evidence" value="ECO:0007669"/>
    <property type="project" value="UniProtKB-KW"/>
</dbReference>
<dbReference type="PANTHER" id="PTHR42921">
    <property type="entry name" value="ACETOACETYL-COA SYNTHETASE"/>
    <property type="match status" value="1"/>
</dbReference>
<evidence type="ECO:0000259" key="5">
    <source>
        <dbReference type="Pfam" id="PF00501"/>
    </source>
</evidence>
<evidence type="ECO:0000256" key="3">
    <source>
        <dbReference type="ARBA" id="ARBA00022741"/>
    </source>
</evidence>
<keyword evidence="3" id="KW-0547">Nucleotide-binding</keyword>
<keyword evidence="8" id="KW-1185">Reference proteome</keyword>
<dbReference type="Gene3D" id="3.40.50.12780">
    <property type="entry name" value="N-terminal domain of ligase-like"/>
    <property type="match status" value="1"/>
</dbReference>
<comment type="caution">
    <text evidence="7">The sequence shown here is derived from an EMBL/GenBank/DDBJ whole genome shotgun (WGS) entry which is preliminary data.</text>
</comment>
<accession>A0A229SNH0</accession>